<dbReference type="GO" id="GO:0045893">
    <property type="term" value="P:positive regulation of DNA-templated transcription"/>
    <property type="evidence" value="ECO:0007669"/>
    <property type="project" value="InterPro"/>
</dbReference>
<dbReference type="KEGG" id="xyk:GT347_06020"/>
<proteinExistence type="predicted"/>
<keyword evidence="10" id="KW-1185">Reference proteome</keyword>
<dbReference type="SUPFAM" id="SSF63592">
    <property type="entry name" value="Flagellar transcriptional activator FlhD"/>
    <property type="match status" value="1"/>
</dbReference>
<organism evidence="9 10">
    <name type="scientific">Xylophilus rhododendri</name>
    <dbReference type="NCBI Taxonomy" id="2697032"/>
    <lineage>
        <taxon>Bacteria</taxon>
        <taxon>Pseudomonadati</taxon>
        <taxon>Pseudomonadota</taxon>
        <taxon>Betaproteobacteria</taxon>
        <taxon>Burkholderiales</taxon>
        <taxon>Xylophilus</taxon>
    </lineage>
</organism>
<evidence type="ECO:0000256" key="5">
    <source>
        <dbReference type="ARBA" id="ARBA00023157"/>
    </source>
</evidence>
<evidence type="ECO:0000256" key="3">
    <source>
        <dbReference type="ARBA" id="ARBA00023015"/>
    </source>
</evidence>
<dbReference type="GO" id="GO:0044780">
    <property type="term" value="P:bacterial-type flagellum assembly"/>
    <property type="evidence" value="ECO:0007669"/>
    <property type="project" value="InterPro"/>
</dbReference>
<dbReference type="EMBL" id="CP047650">
    <property type="protein sequence ID" value="QHI97582.1"/>
    <property type="molecule type" value="Genomic_DNA"/>
</dbReference>
<keyword evidence="9" id="KW-0282">Flagellum</keyword>
<keyword evidence="4" id="KW-0238">DNA-binding</keyword>
<sequence length="98" mass="10296">MNTEQLLAEIRNANLVYLNVAQKLIEMDKAEAMASLGVSAQSADLLSGLDAHQLDKLAGGSTLLCRFPINDDTVFGLLTSSKAPASRFSLGGLMAEAA</sequence>
<keyword evidence="3" id="KW-0805">Transcription regulation</keyword>
<evidence type="ECO:0000256" key="6">
    <source>
        <dbReference type="ARBA" id="ARBA00023159"/>
    </source>
</evidence>
<name>A0A857J3E7_9BURK</name>
<evidence type="ECO:0000256" key="1">
    <source>
        <dbReference type="ARBA" id="ARBA00022490"/>
    </source>
</evidence>
<keyword evidence="9" id="KW-0969">Cilium</keyword>
<protein>
    <submittedName>
        <fullName evidence="9">Flagellar transcriptional regulator FlhD</fullName>
    </submittedName>
</protein>
<comment type="function">
    <text evidence="8">Functions in complex with FlhC as a master transcriptional regulator that regulates transcription of several flagellar and non-flagellar operons by binding to their promoter region. Activates expression of class 2 flagellar genes, including fliA, which is a flagellum-specific sigma factor that turns on the class 3 genes. Also regulates genes whose products function in a variety of physiological pathways.</text>
</comment>
<keyword evidence="7" id="KW-0804">Transcription</keyword>
<dbReference type="GO" id="GO:0003677">
    <property type="term" value="F:DNA binding"/>
    <property type="evidence" value="ECO:0007669"/>
    <property type="project" value="UniProtKB-KW"/>
</dbReference>
<evidence type="ECO:0000313" key="9">
    <source>
        <dbReference type="EMBL" id="QHI97582.1"/>
    </source>
</evidence>
<gene>
    <name evidence="9" type="ORF">GT347_06020</name>
</gene>
<dbReference type="RefSeq" id="WP_160551100.1">
    <property type="nucleotide sequence ID" value="NZ_CP047650.1"/>
</dbReference>
<dbReference type="Gene3D" id="1.10.4000.10">
    <property type="entry name" value="Flagellar transcriptional activator FlhD"/>
    <property type="match status" value="1"/>
</dbReference>
<dbReference type="InterPro" id="IPR036194">
    <property type="entry name" value="FlhD_sf"/>
</dbReference>
<reference evidence="9 10" key="1">
    <citation type="submission" date="2020-01" db="EMBL/GenBank/DDBJ databases">
        <title>Genome sequencing of strain KACC 21265.</title>
        <authorList>
            <person name="Heo J."/>
            <person name="Kim S.-J."/>
            <person name="Kim J.-S."/>
            <person name="Hong S.-B."/>
            <person name="Kwon S.-W."/>
        </authorList>
    </citation>
    <scope>NUCLEOTIDE SEQUENCE [LARGE SCALE GENOMIC DNA]</scope>
    <source>
        <strain evidence="9 10">KACC 21265</strain>
    </source>
</reference>
<keyword evidence="5" id="KW-1015">Disulfide bond</keyword>
<evidence type="ECO:0000256" key="8">
    <source>
        <dbReference type="ARBA" id="ARBA00025431"/>
    </source>
</evidence>
<evidence type="ECO:0000256" key="2">
    <source>
        <dbReference type="ARBA" id="ARBA00022795"/>
    </source>
</evidence>
<dbReference type="InterPro" id="IPR023559">
    <property type="entry name" value="Flagellar_FlhD"/>
</dbReference>
<accession>A0A857J3E7</accession>
<dbReference type="Proteomes" id="UP000464787">
    <property type="component" value="Chromosome"/>
</dbReference>
<keyword evidence="6" id="KW-0010">Activator</keyword>
<evidence type="ECO:0000256" key="4">
    <source>
        <dbReference type="ARBA" id="ARBA00023125"/>
    </source>
</evidence>
<evidence type="ECO:0000256" key="7">
    <source>
        <dbReference type="ARBA" id="ARBA00023163"/>
    </source>
</evidence>
<dbReference type="AlphaFoldDB" id="A0A857J3E7"/>
<dbReference type="Pfam" id="PF05247">
    <property type="entry name" value="FlhD"/>
    <property type="match status" value="1"/>
</dbReference>
<keyword evidence="2" id="KW-1005">Bacterial flagellum biogenesis</keyword>
<keyword evidence="1" id="KW-0963">Cytoplasm</keyword>
<evidence type="ECO:0000313" key="10">
    <source>
        <dbReference type="Proteomes" id="UP000464787"/>
    </source>
</evidence>
<keyword evidence="9" id="KW-0966">Cell projection</keyword>